<proteinExistence type="predicted"/>
<dbReference type="Proteomes" id="UP000029846">
    <property type="component" value="Unassembled WGS sequence"/>
</dbReference>
<protein>
    <submittedName>
        <fullName evidence="2">Uncharacterized protein</fullName>
    </submittedName>
</protein>
<keyword evidence="3" id="KW-1185">Reference proteome</keyword>
<evidence type="ECO:0000313" key="2">
    <source>
        <dbReference type="EMBL" id="KGJ02739.1"/>
    </source>
</evidence>
<dbReference type="RefSeq" id="WP_175496437.1">
    <property type="nucleotide sequence ID" value="NZ_FOJO01000028.1"/>
</dbReference>
<name>A0A099EWX6_9RHOB</name>
<accession>A0A099EWX6</accession>
<dbReference type="EMBL" id="JRKN01000032">
    <property type="protein sequence ID" value="KGJ02739.1"/>
    <property type="molecule type" value="Genomic_DNA"/>
</dbReference>
<evidence type="ECO:0000256" key="1">
    <source>
        <dbReference type="SAM" id="MobiDB-lite"/>
    </source>
</evidence>
<reference evidence="2 3" key="2">
    <citation type="submission" date="2014-10" db="EMBL/GenBank/DDBJ databases">
        <title>Paracoccus sanguinis sp. nov., isolated from clinical specimens of New York State patients.</title>
        <authorList>
            <person name="Mingle L.A."/>
            <person name="Cole J.A."/>
            <person name="Lapierre P."/>
            <person name="Musser K.A."/>
        </authorList>
    </citation>
    <scope>NUCLEOTIDE SEQUENCE [LARGE SCALE GENOMIC DNA]</scope>
    <source>
        <strain evidence="2 3">JCM 14014</strain>
    </source>
</reference>
<feature type="region of interest" description="Disordered" evidence="1">
    <location>
        <begin position="17"/>
        <end position="44"/>
    </location>
</feature>
<sequence length="67" mass="7218">MAICTARRDEAQDCFAIVGPEGQGEGYNDKDDGEGGGHATQPHRVDLRVPVLRLSCSSSQSFTAPRR</sequence>
<reference evidence="2 3" key="1">
    <citation type="submission" date="2014-09" db="EMBL/GenBank/DDBJ databases">
        <authorList>
            <person name="McGinnis J.M."/>
            <person name="Wolfgang W.J."/>
        </authorList>
    </citation>
    <scope>NUCLEOTIDE SEQUENCE [LARGE SCALE GENOMIC DNA]</scope>
    <source>
        <strain evidence="2 3">JCM 14014</strain>
    </source>
</reference>
<gene>
    <name evidence="2" type="ORF">IT41_16565</name>
</gene>
<comment type="caution">
    <text evidence="2">The sequence shown here is derived from an EMBL/GenBank/DDBJ whole genome shotgun (WGS) entry which is preliminary data.</text>
</comment>
<evidence type="ECO:0000313" key="3">
    <source>
        <dbReference type="Proteomes" id="UP000029846"/>
    </source>
</evidence>
<dbReference type="AlphaFoldDB" id="A0A099EWX6"/>
<organism evidence="2 3">
    <name type="scientific">Paracoccus halophilus</name>
    <dbReference type="NCBI Taxonomy" id="376733"/>
    <lineage>
        <taxon>Bacteria</taxon>
        <taxon>Pseudomonadati</taxon>
        <taxon>Pseudomonadota</taxon>
        <taxon>Alphaproteobacteria</taxon>
        <taxon>Rhodobacterales</taxon>
        <taxon>Paracoccaceae</taxon>
        <taxon>Paracoccus</taxon>
    </lineage>
</organism>